<proteinExistence type="predicted"/>
<evidence type="ECO:0000313" key="4">
    <source>
        <dbReference type="Proteomes" id="UP000325134"/>
    </source>
</evidence>
<reference evidence="3 4" key="1">
    <citation type="submission" date="2016-11" db="EMBL/GenBank/DDBJ databases">
        <authorList>
            <person name="Varghese N."/>
            <person name="Submissions S."/>
        </authorList>
    </citation>
    <scope>NUCLEOTIDE SEQUENCE [LARGE SCALE GENOMIC DNA]</scope>
    <source>
        <strain evidence="3 4">DSM 29341</strain>
    </source>
</reference>
<protein>
    <recommendedName>
        <fullName evidence="2">CAAX prenyl protease 2/Lysostaphin resistance protein A-like domain-containing protein</fullName>
    </recommendedName>
</protein>
<dbReference type="InterPro" id="IPR052710">
    <property type="entry name" value="CAAX_protease"/>
</dbReference>
<dbReference type="GO" id="GO:0080120">
    <property type="term" value="P:CAAX-box protein maturation"/>
    <property type="evidence" value="ECO:0007669"/>
    <property type="project" value="UniProtKB-ARBA"/>
</dbReference>
<evidence type="ECO:0000313" key="3">
    <source>
        <dbReference type="EMBL" id="SHF18013.1"/>
    </source>
</evidence>
<dbReference type="PANTHER" id="PTHR36435">
    <property type="entry name" value="SLR1288 PROTEIN"/>
    <property type="match status" value="1"/>
</dbReference>
<gene>
    <name evidence="3" type="ORF">SAMN05444279_12027</name>
</gene>
<sequence>MTEPGKAKRAYAAHEALVAPVRACAALWRLFGGVALVVATVIALNLVLFAAVVGLAPPDQVAGFQSGASPMAVLILLFSFGFVTLAVALAVRQFQNRSLWSVIGPRRVAVAQFWRVLRALLVLGVVLFLLPPYDMGAPFEPNLPIGLWLGLLPLSLAAVLIQTSAEEILFRGYLQQSLAARFRSPVIWIGVPAVLFAVGHYAPNAAGENAALVAVWACVFGVLSADLTARAGTLGPAIALHFANNVTALLIVSLPDSLGGLALFHLPFDMSDTGLLRQWLFADFGVMIVGWLTARLALRR</sequence>
<dbReference type="PANTHER" id="PTHR36435:SF1">
    <property type="entry name" value="CAAX AMINO TERMINAL PROTEASE FAMILY PROTEIN"/>
    <property type="match status" value="1"/>
</dbReference>
<accession>A0A1M4ZIZ8</accession>
<feature type="transmembrane region" description="Helical" evidence="1">
    <location>
        <begin position="186"/>
        <end position="203"/>
    </location>
</feature>
<dbReference type="Pfam" id="PF02517">
    <property type="entry name" value="Rce1-like"/>
    <property type="match status" value="1"/>
</dbReference>
<evidence type="ECO:0000256" key="1">
    <source>
        <dbReference type="SAM" id="Phobius"/>
    </source>
</evidence>
<dbReference type="AlphaFoldDB" id="A0A1M4ZIZ8"/>
<name>A0A1M4ZIZ8_9RHOB</name>
<dbReference type="InterPro" id="IPR003675">
    <property type="entry name" value="Rce1/LyrA-like_dom"/>
</dbReference>
<keyword evidence="1" id="KW-0472">Membrane</keyword>
<feature type="transmembrane region" description="Helical" evidence="1">
    <location>
        <begin position="145"/>
        <end position="165"/>
    </location>
</feature>
<feature type="transmembrane region" description="Helical" evidence="1">
    <location>
        <begin position="68"/>
        <end position="91"/>
    </location>
</feature>
<feature type="transmembrane region" description="Helical" evidence="1">
    <location>
        <begin position="209"/>
        <end position="229"/>
    </location>
</feature>
<organism evidence="3 4">
    <name type="scientific">Ruegeria intermedia</name>
    <dbReference type="NCBI Taxonomy" id="996115"/>
    <lineage>
        <taxon>Bacteria</taxon>
        <taxon>Pseudomonadati</taxon>
        <taxon>Pseudomonadota</taxon>
        <taxon>Alphaproteobacteria</taxon>
        <taxon>Rhodobacterales</taxon>
        <taxon>Roseobacteraceae</taxon>
        <taxon>Ruegeria</taxon>
    </lineage>
</organism>
<dbReference type="OrthoDB" id="7171777at2"/>
<feature type="transmembrane region" description="Helical" evidence="1">
    <location>
        <begin position="278"/>
        <end position="298"/>
    </location>
</feature>
<dbReference type="RefSeq" id="WP_149776635.1">
    <property type="nucleotide sequence ID" value="NZ_FQVK01000020.1"/>
</dbReference>
<feature type="transmembrane region" description="Helical" evidence="1">
    <location>
        <begin position="241"/>
        <end position="266"/>
    </location>
</feature>
<feature type="transmembrane region" description="Helical" evidence="1">
    <location>
        <begin position="30"/>
        <end position="56"/>
    </location>
</feature>
<dbReference type="EMBL" id="FQVK01000020">
    <property type="protein sequence ID" value="SHF18013.1"/>
    <property type="molecule type" value="Genomic_DNA"/>
</dbReference>
<dbReference type="Proteomes" id="UP000325134">
    <property type="component" value="Unassembled WGS sequence"/>
</dbReference>
<evidence type="ECO:0000259" key="2">
    <source>
        <dbReference type="Pfam" id="PF02517"/>
    </source>
</evidence>
<keyword evidence="1" id="KW-0812">Transmembrane</keyword>
<dbReference type="GO" id="GO:0004175">
    <property type="term" value="F:endopeptidase activity"/>
    <property type="evidence" value="ECO:0007669"/>
    <property type="project" value="UniProtKB-ARBA"/>
</dbReference>
<keyword evidence="1" id="KW-1133">Transmembrane helix</keyword>
<feature type="transmembrane region" description="Helical" evidence="1">
    <location>
        <begin position="112"/>
        <end position="133"/>
    </location>
</feature>
<keyword evidence="4" id="KW-1185">Reference proteome</keyword>
<feature type="domain" description="CAAX prenyl protease 2/Lysostaphin resistance protein A-like" evidence="2">
    <location>
        <begin position="150"/>
        <end position="246"/>
    </location>
</feature>